<accession>A0A381QF52</accession>
<evidence type="ECO:0000313" key="1">
    <source>
        <dbReference type="EMBL" id="SUZ77942.1"/>
    </source>
</evidence>
<reference evidence="1" key="1">
    <citation type="submission" date="2018-05" db="EMBL/GenBank/DDBJ databases">
        <authorList>
            <person name="Lanie J.A."/>
            <person name="Ng W.-L."/>
            <person name="Kazmierczak K.M."/>
            <person name="Andrzejewski T.M."/>
            <person name="Davidsen T.M."/>
            <person name="Wayne K.J."/>
            <person name="Tettelin H."/>
            <person name="Glass J.I."/>
            <person name="Rusch D."/>
            <person name="Podicherti R."/>
            <person name="Tsui H.-C.T."/>
            <person name="Winkler M.E."/>
        </authorList>
    </citation>
    <scope>NUCLEOTIDE SEQUENCE</scope>
</reference>
<protein>
    <submittedName>
        <fullName evidence="1">Uncharacterized protein</fullName>
    </submittedName>
</protein>
<gene>
    <name evidence="1" type="ORF">METZ01_LOCUS30796</name>
</gene>
<proteinExistence type="predicted"/>
<sequence length="55" mass="6215">MVQATRLHFGAVMKELDEGIKDEELWHHAEQLAGGVKSLILVKYLQLRAESIAKL</sequence>
<name>A0A381QF52_9ZZZZ</name>
<dbReference type="AlphaFoldDB" id="A0A381QF52"/>
<organism evidence="1">
    <name type="scientific">marine metagenome</name>
    <dbReference type="NCBI Taxonomy" id="408172"/>
    <lineage>
        <taxon>unclassified sequences</taxon>
        <taxon>metagenomes</taxon>
        <taxon>ecological metagenomes</taxon>
    </lineage>
</organism>
<dbReference type="EMBL" id="UINC01001336">
    <property type="protein sequence ID" value="SUZ77942.1"/>
    <property type="molecule type" value="Genomic_DNA"/>
</dbReference>